<comment type="similarity">
    <text evidence="1">Belongs to the class-II aminoacyl-tRNA synthetase family. Type 1 subfamily.</text>
</comment>
<dbReference type="InterPro" id="IPR004524">
    <property type="entry name" value="Asp-tRNA-ligase_1"/>
</dbReference>
<dbReference type="InterPro" id="IPR045864">
    <property type="entry name" value="aa-tRNA-synth_II/BPL/LPL"/>
</dbReference>
<protein>
    <submittedName>
        <fullName evidence="8">9976_t:CDS:1</fullName>
    </submittedName>
</protein>
<dbReference type="NCBIfam" id="NF001750">
    <property type="entry name" value="PRK00476.1"/>
    <property type="match status" value="1"/>
</dbReference>
<dbReference type="GO" id="GO:0006422">
    <property type="term" value="P:aspartyl-tRNA aminoacylation"/>
    <property type="evidence" value="ECO:0007669"/>
    <property type="project" value="TreeGrafter"/>
</dbReference>
<dbReference type="Pfam" id="PF01336">
    <property type="entry name" value="tRNA_anti-codon"/>
    <property type="match status" value="1"/>
</dbReference>
<evidence type="ECO:0000259" key="7">
    <source>
        <dbReference type="PROSITE" id="PS50862"/>
    </source>
</evidence>
<keyword evidence="6" id="KW-0030">Aminoacyl-tRNA synthetase</keyword>
<dbReference type="InterPro" id="IPR002312">
    <property type="entry name" value="Asp/Asn-tRNA-synth_IIb"/>
</dbReference>
<feature type="domain" description="Aminoacyl-transfer RNA synthetases class-II family profile" evidence="7">
    <location>
        <begin position="178"/>
        <end position="562"/>
    </location>
</feature>
<dbReference type="Gene3D" id="3.30.930.10">
    <property type="entry name" value="Bira Bifunctional Protein, Domain 2"/>
    <property type="match status" value="1"/>
</dbReference>
<dbReference type="Gene3D" id="3.30.1360.30">
    <property type="entry name" value="GAD-like domain"/>
    <property type="match status" value="1"/>
</dbReference>
<dbReference type="CDD" id="cd04317">
    <property type="entry name" value="EcAspRS_like_N"/>
    <property type="match status" value="1"/>
</dbReference>
<proteinExistence type="inferred from homology"/>
<dbReference type="GO" id="GO:0005739">
    <property type="term" value="C:mitochondrion"/>
    <property type="evidence" value="ECO:0007669"/>
    <property type="project" value="TreeGrafter"/>
</dbReference>
<keyword evidence="2" id="KW-0436">Ligase</keyword>
<dbReference type="PANTHER" id="PTHR22594">
    <property type="entry name" value="ASPARTYL/LYSYL-TRNA SYNTHETASE"/>
    <property type="match status" value="1"/>
</dbReference>
<gene>
    <name evidence="8" type="ORF">PBRASI_LOCUS7438</name>
</gene>
<dbReference type="InterPro" id="IPR004365">
    <property type="entry name" value="NA-bd_OB_tRNA"/>
</dbReference>
<reference evidence="8" key="1">
    <citation type="submission" date="2021-06" db="EMBL/GenBank/DDBJ databases">
        <authorList>
            <person name="Kallberg Y."/>
            <person name="Tangrot J."/>
            <person name="Rosling A."/>
        </authorList>
    </citation>
    <scope>NUCLEOTIDE SEQUENCE</scope>
    <source>
        <strain evidence="8">BR232B</strain>
    </source>
</reference>
<evidence type="ECO:0000256" key="5">
    <source>
        <dbReference type="ARBA" id="ARBA00022917"/>
    </source>
</evidence>
<dbReference type="Gene3D" id="2.40.50.140">
    <property type="entry name" value="Nucleic acid-binding proteins"/>
    <property type="match status" value="1"/>
</dbReference>
<evidence type="ECO:0000256" key="2">
    <source>
        <dbReference type="ARBA" id="ARBA00022598"/>
    </source>
</evidence>
<evidence type="ECO:0000256" key="6">
    <source>
        <dbReference type="ARBA" id="ARBA00023146"/>
    </source>
</evidence>
<dbReference type="OrthoDB" id="439710at2759"/>
<evidence type="ECO:0000313" key="8">
    <source>
        <dbReference type="EMBL" id="CAG8597053.1"/>
    </source>
</evidence>
<dbReference type="InterPro" id="IPR006195">
    <property type="entry name" value="aa-tRNA-synth_II"/>
</dbReference>
<evidence type="ECO:0000313" key="9">
    <source>
        <dbReference type="Proteomes" id="UP000789739"/>
    </source>
</evidence>
<sequence>RHCLLYPHVPRNLSLTRCLSFCSPRTHTCGELGLTHVGSRVVLNGWIQAVRKLSPELVFVPIRDSYGTTQLIYRKGTNDSSTELKKIIDTLSNESVVCVEGMVVARSDDVIDKQTSTGEIEVEMEKLYVLNEAKNLPFYPSGKKLLKEDLRLRNRHIDLRQHSLQQNLRKRSLAGWIIRDFLIQKGFTEVETPILFKHTSEGAREFIVPTQNVGMFYALTQSPQQYKQLLMASGIDRYFQIAKCFRDEDLRADRQPEFTQIDLELSFASANDIRKLVEELIARIWKQLLHYGTDKPDTRYGMKISDITSYFPDAPWNSSNTIEYLVIKHGGSLTGSEIKSLQAVAKSQSDEGKNENNKYLDFIKVNPYNIESWMAKTYVGKKISNAEEIARRMLRDEDIEVGDLIVLGMRDRFISGGWTPMGRVRSHASSLLQKKGLLSIPQSQYDFLWVDSFPLFTREKESNTLSSTHHPFTAPCPEDLELLNSDPEKVGGGSIRIHSPELQAMVLENILKLNAEERNAFKHLIDALGHGCPPHGGIALGFDRLMAITCGTSSIRDVIAFPKSSSGSDLLVSSPSTISKSHLAEYGLRLTTDDD</sequence>
<dbReference type="InterPro" id="IPR004364">
    <property type="entry name" value="Aa-tRNA-synt_II"/>
</dbReference>
<keyword evidence="4" id="KW-0067">ATP-binding</keyword>
<evidence type="ECO:0000256" key="3">
    <source>
        <dbReference type="ARBA" id="ARBA00022741"/>
    </source>
</evidence>
<dbReference type="SUPFAM" id="SSF55681">
    <property type="entry name" value="Class II aaRS and biotin synthetases"/>
    <property type="match status" value="1"/>
</dbReference>
<dbReference type="GO" id="GO:0005524">
    <property type="term" value="F:ATP binding"/>
    <property type="evidence" value="ECO:0007669"/>
    <property type="project" value="UniProtKB-KW"/>
</dbReference>
<dbReference type="NCBIfam" id="TIGR00459">
    <property type="entry name" value="aspS_bact"/>
    <property type="match status" value="1"/>
</dbReference>
<dbReference type="EMBL" id="CAJVPI010001140">
    <property type="protein sequence ID" value="CAG8597053.1"/>
    <property type="molecule type" value="Genomic_DNA"/>
</dbReference>
<name>A0A9N9GCN6_9GLOM</name>
<evidence type="ECO:0000256" key="1">
    <source>
        <dbReference type="ARBA" id="ARBA00006303"/>
    </source>
</evidence>
<dbReference type="PRINTS" id="PR01042">
    <property type="entry name" value="TRNASYNTHASP"/>
</dbReference>
<dbReference type="Pfam" id="PF00152">
    <property type="entry name" value="tRNA-synt_2"/>
    <property type="match status" value="1"/>
</dbReference>
<dbReference type="InterPro" id="IPR004115">
    <property type="entry name" value="GAD-like_sf"/>
</dbReference>
<dbReference type="AlphaFoldDB" id="A0A9N9GCN6"/>
<keyword evidence="9" id="KW-1185">Reference proteome</keyword>
<comment type="caution">
    <text evidence="8">The sequence shown here is derived from an EMBL/GenBank/DDBJ whole genome shotgun (WGS) entry which is preliminary data.</text>
</comment>
<dbReference type="Proteomes" id="UP000789739">
    <property type="component" value="Unassembled WGS sequence"/>
</dbReference>
<dbReference type="InterPro" id="IPR047089">
    <property type="entry name" value="Asp-tRNA-ligase_1_N"/>
</dbReference>
<dbReference type="HAMAP" id="MF_00044">
    <property type="entry name" value="Asp_tRNA_synth_type1"/>
    <property type="match status" value="1"/>
</dbReference>
<dbReference type="InterPro" id="IPR012340">
    <property type="entry name" value="NA-bd_OB-fold"/>
</dbReference>
<accession>A0A9N9GCN6</accession>
<dbReference type="GO" id="GO:0004815">
    <property type="term" value="F:aspartate-tRNA ligase activity"/>
    <property type="evidence" value="ECO:0007669"/>
    <property type="project" value="TreeGrafter"/>
</dbReference>
<dbReference type="GO" id="GO:0003676">
    <property type="term" value="F:nucleic acid binding"/>
    <property type="evidence" value="ECO:0007669"/>
    <property type="project" value="InterPro"/>
</dbReference>
<dbReference type="PROSITE" id="PS50862">
    <property type="entry name" value="AA_TRNA_LIGASE_II"/>
    <property type="match status" value="1"/>
</dbReference>
<feature type="non-terminal residue" evidence="8">
    <location>
        <position position="595"/>
    </location>
</feature>
<organism evidence="8 9">
    <name type="scientific">Paraglomus brasilianum</name>
    <dbReference type="NCBI Taxonomy" id="144538"/>
    <lineage>
        <taxon>Eukaryota</taxon>
        <taxon>Fungi</taxon>
        <taxon>Fungi incertae sedis</taxon>
        <taxon>Mucoromycota</taxon>
        <taxon>Glomeromycotina</taxon>
        <taxon>Glomeromycetes</taxon>
        <taxon>Paraglomerales</taxon>
        <taxon>Paraglomeraceae</taxon>
        <taxon>Paraglomus</taxon>
    </lineage>
</organism>
<dbReference type="SUPFAM" id="SSF50249">
    <property type="entry name" value="Nucleic acid-binding proteins"/>
    <property type="match status" value="1"/>
</dbReference>
<keyword evidence="5" id="KW-0648">Protein biosynthesis</keyword>
<evidence type="ECO:0000256" key="4">
    <source>
        <dbReference type="ARBA" id="ARBA00022840"/>
    </source>
</evidence>
<keyword evidence="3" id="KW-0547">Nucleotide-binding</keyword>
<dbReference type="PANTHER" id="PTHR22594:SF5">
    <property type="entry name" value="ASPARTATE--TRNA LIGASE, MITOCHONDRIAL"/>
    <property type="match status" value="1"/>
</dbReference>